<feature type="non-terminal residue" evidence="1">
    <location>
        <position position="56"/>
    </location>
</feature>
<keyword evidence="2" id="KW-1185">Reference proteome</keyword>
<comment type="caution">
    <text evidence="1">The sequence shown here is derived from an EMBL/GenBank/DDBJ whole genome shotgun (WGS) entry which is preliminary data.</text>
</comment>
<accession>A0AAD7ZLI0</accession>
<gene>
    <name evidence="1" type="ORF">L9F63_022771</name>
</gene>
<reference evidence="1" key="1">
    <citation type="journal article" date="2023" name="IScience">
        <title>Live-bearing cockroach genome reveals convergent evolutionary mechanisms linked to viviparity in insects and beyond.</title>
        <authorList>
            <person name="Fouks B."/>
            <person name="Harrison M.C."/>
            <person name="Mikhailova A.A."/>
            <person name="Marchal E."/>
            <person name="English S."/>
            <person name="Carruthers M."/>
            <person name="Jennings E.C."/>
            <person name="Chiamaka E.L."/>
            <person name="Frigard R.A."/>
            <person name="Pippel M."/>
            <person name="Attardo G.M."/>
            <person name="Benoit J.B."/>
            <person name="Bornberg-Bauer E."/>
            <person name="Tobe S.S."/>
        </authorList>
    </citation>
    <scope>NUCLEOTIDE SEQUENCE</scope>
    <source>
        <strain evidence="1">Stay&amp;Tobe</strain>
    </source>
</reference>
<evidence type="ECO:0000313" key="2">
    <source>
        <dbReference type="Proteomes" id="UP001233999"/>
    </source>
</evidence>
<organism evidence="1 2">
    <name type="scientific">Diploptera punctata</name>
    <name type="common">Pacific beetle cockroach</name>
    <dbReference type="NCBI Taxonomy" id="6984"/>
    <lineage>
        <taxon>Eukaryota</taxon>
        <taxon>Metazoa</taxon>
        <taxon>Ecdysozoa</taxon>
        <taxon>Arthropoda</taxon>
        <taxon>Hexapoda</taxon>
        <taxon>Insecta</taxon>
        <taxon>Pterygota</taxon>
        <taxon>Neoptera</taxon>
        <taxon>Polyneoptera</taxon>
        <taxon>Dictyoptera</taxon>
        <taxon>Blattodea</taxon>
        <taxon>Blaberoidea</taxon>
        <taxon>Blaberidae</taxon>
        <taxon>Diplopterinae</taxon>
        <taxon>Diploptera</taxon>
    </lineage>
</organism>
<name>A0AAD7ZLI0_DIPPU</name>
<sequence length="56" mass="6515">NNNNFGSLKSIWNDSIGKFSFVNRTTDEWNNLPGTTFKILNFQSESFVKFSSKIFF</sequence>
<reference evidence="1" key="2">
    <citation type="submission" date="2023-05" db="EMBL/GenBank/DDBJ databases">
        <authorList>
            <person name="Fouks B."/>
        </authorList>
    </citation>
    <scope>NUCLEOTIDE SEQUENCE</scope>
    <source>
        <strain evidence="1">Stay&amp;Tobe</strain>
        <tissue evidence="1">Testes</tissue>
    </source>
</reference>
<dbReference type="Proteomes" id="UP001233999">
    <property type="component" value="Unassembled WGS sequence"/>
</dbReference>
<dbReference type="AlphaFoldDB" id="A0AAD7ZLI0"/>
<protein>
    <submittedName>
        <fullName evidence="1">Uncharacterized protein</fullName>
    </submittedName>
</protein>
<proteinExistence type="predicted"/>
<evidence type="ECO:0000313" key="1">
    <source>
        <dbReference type="EMBL" id="KAJ9582875.1"/>
    </source>
</evidence>
<feature type="non-terminal residue" evidence="1">
    <location>
        <position position="1"/>
    </location>
</feature>
<dbReference type="EMBL" id="JASPKZ010007724">
    <property type="protein sequence ID" value="KAJ9582875.1"/>
    <property type="molecule type" value="Genomic_DNA"/>
</dbReference>